<dbReference type="EMBL" id="CP090896">
    <property type="protein sequence ID" value="ULT81511.1"/>
    <property type="molecule type" value="Genomic_DNA"/>
</dbReference>
<organism evidence="2 3">
    <name type="scientific">Caenorhabditis briggsae</name>
    <dbReference type="NCBI Taxonomy" id="6238"/>
    <lineage>
        <taxon>Eukaryota</taxon>
        <taxon>Metazoa</taxon>
        <taxon>Ecdysozoa</taxon>
        <taxon>Nematoda</taxon>
        <taxon>Chromadorea</taxon>
        <taxon>Rhabditida</taxon>
        <taxon>Rhabditina</taxon>
        <taxon>Rhabditomorpha</taxon>
        <taxon>Rhabditoidea</taxon>
        <taxon>Rhabditidae</taxon>
        <taxon>Peloderinae</taxon>
        <taxon>Caenorhabditis</taxon>
    </lineage>
</organism>
<dbReference type="Pfam" id="PF10551">
    <property type="entry name" value="MULE"/>
    <property type="match status" value="1"/>
</dbReference>
<accession>A0AAE8ZQ53</accession>
<dbReference type="Proteomes" id="UP000827892">
    <property type="component" value="Chromosome X"/>
</dbReference>
<proteinExistence type="predicted"/>
<feature type="domain" description="MULE transposase" evidence="1">
    <location>
        <begin position="48"/>
        <end position="138"/>
    </location>
</feature>
<evidence type="ECO:0000259" key="1">
    <source>
        <dbReference type="Pfam" id="PF10551"/>
    </source>
</evidence>
<evidence type="ECO:0000313" key="3">
    <source>
        <dbReference type="Proteomes" id="UP000827892"/>
    </source>
</evidence>
<evidence type="ECO:0000313" key="2">
    <source>
        <dbReference type="EMBL" id="ULT81511.1"/>
    </source>
</evidence>
<gene>
    <name evidence="2" type="ORF">L3Y34_011453</name>
</gene>
<name>A0AAE8ZQ53_CAEBR</name>
<protein>
    <recommendedName>
        <fullName evidence="1">MULE transposase domain-containing protein</fullName>
    </recommendedName>
</protein>
<dbReference type="InterPro" id="IPR018289">
    <property type="entry name" value="MULE_transposase_dom"/>
</dbReference>
<dbReference type="PANTHER" id="PTHR47160:SF8">
    <property type="entry name" value="MULE TRANSPOSASE DOMAIN-CONTAINING PROTEIN"/>
    <property type="match status" value="1"/>
</dbReference>
<sequence length="280" mass="32364">MFFFKTLYSDKEPFMIFDEVHPTNGKRYVAFGSKVGLEMLEKSSLLLSDGTFSVAQPPFVQLWTIHATFSESTFPVVHVLMSGRQIVDYDYVLGRLKSIIPLWDPQDYLGDLEIGQATAIKNAFPNIRQTYCYFHLLQAWFRRLKQLKLQDSNSRNAEFRKFPPATWNVSDRSFRHLPRTKNSVESQHRNLEACVVDTRGRSTPLLSELLKCLRQEASKLKFDKEALETDPTYKVSAERKKKDILKDQRILKVLDARIALGSQLKGISFFKAIRAAKKYT</sequence>
<reference evidence="2 3" key="1">
    <citation type="submission" date="2022-05" db="EMBL/GenBank/DDBJ databases">
        <title>Chromosome-level reference genomes for two strains of Caenorhabditis briggsae: an improved platform for comparative genomics.</title>
        <authorList>
            <person name="Stevens L."/>
            <person name="Andersen E.C."/>
        </authorList>
    </citation>
    <scope>NUCLEOTIDE SEQUENCE [LARGE SCALE GENOMIC DNA]</scope>
    <source>
        <strain evidence="2">QX1410_ONT</strain>
        <tissue evidence="2">Whole-organism</tissue>
    </source>
</reference>
<dbReference type="PANTHER" id="PTHR47160">
    <property type="entry name" value="PUTATIVE-RELATED"/>
    <property type="match status" value="1"/>
</dbReference>
<dbReference type="AlphaFoldDB" id="A0AAE8ZQ53"/>